<dbReference type="EMBL" id="JABSTQ010011478">
    <property type="protein sequence ID" value="KAG0410875.1"/>
    <property type="molecule type" value="Genomic_DNA"/>
</dbReference>
<comment type="caution">
    <text evidence="1">The sequence shown here is derived from an EMBL/GenBank/DDBJ whole genome shotgun (WGS) entry which is preliminary data.</text>
</comment>
<proteinExistence type="predicted"/>
<sequence>MMSCTLFIHRSDTLPSPLPPPAIPLRFISPPQPESVRSAHNNPGAHSGSAAVLAAAHPAEEHQAGSASPGAAPSADSEPAPLAASRPTWRQVAARNRTWQVLGGELGGSRWVSSGEVGKRALAGYPPRAGRTGQRVRELLWSAAARLSEEGGSLGRRVQSAPADTVKPTRAKPEQSPRASLLPLAATARARGVERACTQGPGRSSGGEDDVVRKTEFDEASWASASRRTPPGVVAPSTCDRGRPQRPRPTSRSPHRSAAPAAVAGCVPSL</sequence>
<keyword evidence="2" id="KW-1185">Reference proteome</keyword>
<dbReference type="Proteomes" id="UP000805193">
    <property type="component" value="Unassembled WGS sequence"/>
</dbReference>
<accession>A0AC60NUQ8</accession>
<protein>
    <submittedName>
        <fullName evidence="1">Uncharacterized protein</fullName>
    </submittedName>
</protein>
<evidence type="ECO:0000313" key="1">
    <source>
        <dbReference type="EMBL" id="KAG0410875.1"/>
    </source>
</evidence>
<reference evidence="1 2" key="1">
    <citation type="journal article" date="2020" name="Cell">
        <title>Large-Scale Comparative Analyses of Tick Genomes Elucidate Their Genetic Diversity and Vector Capacities.</title>
        <authorList>
            <consortium name="Tick Genome and Microbiome Consortium (TIGMIC)"/>
            <person name="Jia N."/>
            <person name="Wang J."/>
            <person name="Shi W."/>
            <person name="Du L."/>
            <person name="Sun Y."/>
            <person name="Zhan W."/>
            <person name="Jiang J.F."/>
            <person name="Wang Q."/>
            <person name="Zhang B."/>
            <person name="Ji P."/>
            <person name="Bell-Sakyi L."/>
            <person name="Cui X.M."/>
            <person name="Yuan T.T."/>
            <person name="Jiang B.G."/>
            <person name="Yang W.F."/>
            <person name="Lam T.T."/>
            <person name="Chang Q.C."/>
            <person name="Ding S.J."/>
            <person name="Wang X.J."/>
            <person name="Zhu J.G."/>
            <person name="Ruan X.D."/>
            <person name="Zhao L."/>
            <person name="Wei J.T."/>
            <person name="Ye R.Z."/>
            <person name="Que T.C."/>
            <person name="Du C.H."/>
            <person name="Zhou Y.H."/>
            <person name="Cheng J.X."/>
            <person name="Dai P.F."/>
            <person name="Guo W.B."/>
            <person name="Han X.H."/>
            <person name="Huang E.J."/>
            <person name="Li L.F."/>
            <person name="Wei W."/>
            <person name="Gao Y.C."/>
            <person name="Liu J.Z."/>
            <person name="Shao H.Z."/>
            <person name="Wang X."/>
            <person name="Wang C.C."/>
            <person name="Yang T.C."/>
            <person name="Huo Q.B."/>
            <person name="Li W."/>
            <person name="Chen H.Y."/>
            <person name="Chen S.E."/>
            <person name="Zhou L.G."/>
            <person name="Ni X.B."/>
            <person name="Tian J.H."/>
            <person name="Sheng Y."/>
            <person name="Liu T."/>
            <person name="Pan Y.S."/>
            <person name="Xia L.Y."/>
            <person name="Li J."/>
            <person name="Zhao F."/>
            <person name="Cao W.C."/>
        </authorList>
    </citation>
    <scope>NUCLEOTIDE SEQUENCE [LARGE SCALE GENOMIC DNA]</scope>
    <source>
        <strain evidence="1">Iper-2018</strain>
    </source>
</reference>
<name>A0AC60NUQ8_IXOPE</name>
<gene>
    <name evidence="1" type="ORF">HPB47_012006</name>
</gene>
<organism evidence="1 2">
    <name type="scientific">Ixodes persulcatus</name>
    <name type="common">Taiga tick</name>
    <dbReference type="NCBI Taxonomy" id="34615"/>
    <lineage>
        <taxon>Eukaryota</taxon>
        <taxon>Metazoa</taxon>
        <taxon>Ecdysozoa</taxon>
        <taxon>Arthropoda</taxon>
        <taxon>Chelicerata</taxon>
        <taxon>Arachnida</taxon>
        <taxon>Acari</taxon>
        <taxon>Parasitiformes</taxon>
        <taxon>Ixodida</taxon>
        <taxon>Ixodoidea</taxon>
        <taxon>Ixodidae</taxon>
        <taxon>Ixodinae</taxon>
        <taxon>Ixodes</taxon>
    </lineage>
</organism>
<evidence type="ECO:0000313" key="2">
    <source>
        <dbReference type="Proteomes" id="UP000805193"/>
    </source>
</evidence>